<dbReference type="AlphaFoldDB" id="A0A9W8JPA5"/>
<dbReference type="PANTHER" id="PTHR43194:SF2">
    <property type="entry name" value="PEROXISOMAL MEMBRANE PROTEIN LPX1"/>
    <property type="match status" value="1"/>
</dbReference>
<accession>A0A9W8JPA5</accession>
<name>A0A9W8JPA5_9AGAR</name>
<keyword evidence="3" id="KW-1185">Reference proteome</keyword>
<dbReference type="Pfam" id="PF12697">
    <property type="entry name" value="Abhydrolase_6"/>
    <property type="match status" value="1"/>
</dbReference>
<reference evidence="2" key="1">
    <citation type="submission" date="2022-07" db="EMBL/GenBank/DDBJ databases">
        <title>Genome Sequence of Agrocybe chaxingu.</title>
        <authorList>
            <person name="Buettner E."/>
        </authorList>
    </citation>
    <scope>NUCLEOTIDE SEQUENCE</scope>
    <source>
        <strain evidence="2">MP-N11</strain>
    </source>
</reference>
<comment type="caution">
    <text evidence="2">The sequence shown here is derived from an EMBL/GenBank/DDBJ whole genome shotgun (WGS) entry which is preliminary data.</text>
</comment>
<evidence type="ECO:0000313" key="3">
    <source>
        <dbReference type="Proteomes" id="UP001148786"/>
    </source>
</evidence>
<organism evidence="2 3">
    <name type="scientific">Agrocybe chaxingu</name>
    <dbReference type="NCBI Taxonomy" id="84603"/>
    <lineage>
        <taxon>Eukaryota</taxon>
        <taxon>Fungi</taxon>
        <taxon>Dikarya</taxon>
        <taxon>Basidiomycota</taxon>
        <taxon>Agaricomycotina</taxon>
        <taxon>Agaricomycetes</taxon>
        <taxon>Agaricomycetidae</taxon>
        <taxon>Agaricales</taxon>
        <taxon>Agaricineae</taxon>
        <taxon>Strophariaceae</taxon>
        <taxon>Agrocybe</taxon>
    </lineage>
</organism>
<dbReference type="InterPro" id="IPR029058">
    <property type="entry name" value="AB_hydrolase_fold"/>
</dbReference>
<evidence type="ECO:0000259" key="1">
    <source>
        <dbReference type="Pfam" id="PF12697"/>
    </source>
</evidence>
<dbReference type="OrthoDB" id="94039at2759"/>
<dbReference type="InterPro" id="IPR000073">
    <property type="entry name" value="AB_hydrolase_1"/>
</dbReference>
<dbReference type="Proteomes" id="UP001148786">
    <property type="component" value="Unassembled WGS sequence"/>
</dbReference>
<protein>
    <recommendedName>
        <fullName evidence="1">AB hydrolase-1 domain-containing protein</fullName>
    </recommendedName>
</protein>
<gene>
    <name evidence="2" type="ORF">NLJ89_g11149</name>
</gene>
<dbReference type="Gene3D" id="3.40.50.1820">
    <property type="entry name" value="alpha/beta hydrolase"/>
    <property type="match status" value="1"/>
</dbReference>
<sequence length="354" mass="39211">MSTGFQTQTYTFDPRPAYPLLTVAKRYWRPSTSDPDPDALTLIFAHGTGFHKEQWEPTIDDLQALLDGAVRSKEGKEGVKIREIWTIDAANHGAAAILNEKALKLGYELMFGWEEYARSLHLFLSGLGTGVDVDFSTHNLVGIGHSMGAVSLTLTLGYYPPPRFSAFILVEPMIMPSIFGPDAAHLLVSGAEKRRDIWPSREEAYNLFKSRGTWKTWDDRILRLYVNNGLRDLPTLDYPDKTGVTLSCTKASEAACYRDPIGSARLYSNFKSVISRVPTHLIYGAIDDYLPEEVKTDVVENAAGGLQNLGSFARVEGAGHLTPQLNPRDLASKIYDALVLISNPSSTTRQTSRL</sequence>
<dbReference type="EMBL" id="JANKHO010002370">
    <property type="protein sequence ID" value="KAJ3492874.1"/>
    <property type="molecule type" value="Genomic_DNA"/>
</dbReference>
<evidence type="ECO:0000313" key="2">
    <source>
        <dbReference type="EMBL" id="KAJ3492874.1"/>
    </source>
</evidence>
<dbReference type="SUPFAM" id="SSF53474">
    <property type="entry name" value="alpha/beta-Hydrolases"/>
    <property type="match status" value="1"/>
</dbReference>
<proteinExistence type="predicted"/>
<dbReference type="PANTHER" id="PTHR43194">
    <property type="entry name" value="HYDROLASE ALPHA/BETA FOLD FAMILY"/>
    <property type="match status" value="1"/>
</dbReference>
<dbReference type="InterPro" id="IPR050228">
    <property type="entry name" value="Carboxylesterase_BioH"/>
</dbReference>
<feature type="domain" description="AB hydrolase-1" evidence="1">
    <location>
        <begin position="42"/>
        <end position="331"/>
    </location>
</feature>